<dbReference type="PROSITE" id="PS51257">
    <property type="entry name" value="PROKAR_LIPOPROTEIN"/>
    <property type="match status" value="1"/>
</dbReference>
<keyword evidence="2" id="KW-0560">Oxidoreductase</keyword>
<evidence type="ECO:0000256" key="1">
    <source>
        <dbReference type="ARBA" id="ARBA00022723"/>
    </source>
</evidence>
<dbReference type="PANTHER" id="PTHR11709">
    <property type="entry name" value="MULTI-COPPER OXIDASE"/>
    <property type="match status" value="1"/>
</dbReference>
<dbReference type="GO" id="GO:0005507">
    <property type="term" value="F:copper ion binding"/>
    <property type="evidence" value="ECO:0007669"/>
    <property type="project" value="InterPro"/>
</dbReference>
<evidence type="ECO:0000259" key="6">
    <source>
        <dbReference type="Pfam" id="PF07732"/>
    </source>
</evidence>
<keyword evidence="8" id="KW-1185">Reference proteome</keyword>
<dbReference type="EMBL" id="BLKW01000002">
    <property type="protein sequence ID" value="GFG74248.1"/>
    <property type="molecule type" value="Genomic_DNA"/>
</dbReference>
<dbReference type="RefSeq" id="WP_163755857.1">
    <property type="nucleotide sequence ID" value="NZ_BLKW01000002.1"/>
</dbReference>
<name>A0A7I9XWT6_9MYCO</name>
<evidence type="ECO:0000259" key="5">
    <source>
        <dbReference type="Pfam" id="PF07731"/>
    </source>
</evidence>
<feature type="domain" description="Plastocyanin-like" evidence="4">
    <location>
        <begin position="223"/>
        <end position="319"/>
    </location>
</feature>
<evidence type="ECO:0000313" key="7">
    <source>
        <dbReference type="EMBL" id="GFG74248.1"/>
    </source>
</evidence>
<evidence type="ECO:0000256" key="3">
    <source>
        <dbReference type="ARBA" id="ARBA00023008"/>
    </source>
</evidence>
<keyword evidence="3" id="KW-0186">Copper</keyword>
<proteinExistence type="predicted"/>
<dbReference type="Gene3D" id="2.60.40.420">
    <property type="entry name" value="Cupredoxins - blue copper proteins"/>
    <property type="match status" value="2"/>
</dbReference>
<organism evidence="7 8">
    <name type="scientific">Mycobacterium botniense</name>
    <dbReference type="NCBI Taxonomy" id="84962"/>
    <lineage>
        <taxon>Bacteria</taxon>
        <taxon>Bacillati</taxon>
        <taxon>Actinomycetota</taxon>
        <taxon>Actinomycetes</taxon>
        <taxon>Mycobacteriales</taxon>
        <taxon>Mycobacteriaceae</taxon>
        <taxon>Mycobacterium</taxon>
    </lineage>
</organism>
<feature type="domain" description="Plastocyanin-like" evidence="6">
    <location>
        <begin position="64"/>
        <end position="169"/>
    </location>
</feature>
<dbReference type="Pfam" id="PF07731">
    <property type="entry name" value="Cu-oxidase_2"/>
    <property type="match status" value="1"/>
</dbReference>
<dbReference type="SUPFAM" id="SSF49503">
    <property type="entry name" value="Cupredoxins"/>
    <property type="match status" value="3"/>
</dbReference>
<evidence type="ECO:0000259" key="4">
    <source>
        <dbReference type="Pfam" id="PF00394"/>
    </source>
</evidence>
<dbReference type="Pfam" id="PF00394">
    <property type="entry name" value="Cu-oxidase"/>
    <property type="match status" value="1"/>
</dbReference>
<dbReference type="InterPro" id="IPR001117">
    <property type="entry name" value="Cu-oxidase_2nd"/>
</dbReference>
<reference evidence="7 8" key="1">
    <citation type="journal article" date="2019" name="Emerg. Microbes Infect.">
        <title>Comprehensive subspecies identification of 175 nontuberculous mycobacteria species based on 7547 genomic profiles.</title>
        <authorList>
            <person name="Matsumoto Y."/>
            <person name="Kinjo T."/>
            <person name="Motooka D."/>
            <person name="Nabeya D."/>
            <person name="Jung N."/>
            <person name="Uechi K."/>
            <person name="Horii T."/>
            <person name="Iida T."/>
            <person name="Fujita J."/>
            <person name="Nakamura S."/>
        </authorList>
    </citation>
    <scope>NUCLEOTIDE SEQUENCE [LARGE SCALE GENOMIC DNA]</scope>
    <source>
        <strain evidence="7 8">JCM 17322</strain>
    </source>
</reference>
<keyword evidence="1" id="KW-0479">Metal-binding</keyword>
<dbReference type="Pfam" id="PF07732">
    <property type="entry name" value="Cu-oxidase_3"/>
    <property type="match status" value="1"/>
</dbReference>
<dbReference type="InterPro" id="IPR008972">
    <property type="entry name" value="Cupredoxin"/>
</dbReference>
<dbReference type="Proteomes" id="UP000465361">
    <property type="component" value="Unassembled WGS sequence"/>
</dbReference>
<dbReference type="AlphaFoldDB" id="A0A7I9XWT6"/>
<evidence type="ECO:0000256" key="2">
    <source>
        <dbReference type="ARBA" id="ARBA00023002"/>
    </source>
</evidence>
<dbReference type="GO" id="GO:0016491">
    <property type="term" value="F:oxidoreductase activity"/>
    <property type="evidence" value="ECO:0007669"/>
    <property type="project" value="UniProtKB-KW"/>
</dbReference>
<protein>
    <submittedName>
        <fullName evidence="7">Multicopper oxidase MmcO</fullName>
    </submittedName>
</protein>
<dbReference type="InterPro" id="IPR006311">
    <property type="entry name" value="TAT_signal"/>
</dbReference>
<dbReference type="InterPro" id="IPR045087">
    <property type="entry name" value="Cu-oxidase_fam"/>
</dbReference>
<dbReference type="PROSITE" id="PS51318">
    <property type="entry name" value="TAT"/>
    <property type="match status" value="1"/>
</dbReference>
<dbReference type="InterPro" id="IPR011706">
    <property type="entry name" value="Cu-oxidase_C"/>
</dbReference>
<accession>A0A7I9XWT6</accession>
<dbReference type="PANTHER" id="PTHR11709:SF394">
    <property type="entry name" value="FI03373P-RELATED"/>
    <property type="match status" value="1"/>
</dbReference>
<feature type="domain" description="Plastocyanin-like" evidence="5">
    <location>
        <begin position="385"/>
        <end position="489"/>
    </location>
</feature>
<comment type="caution">
    <text evidence="7">The sequence shown here is derived from an EMBL/GenBank/DDBJ whole genome shotgun (WGS) entry which is preliminary data.</text>
</comment>
<gene>
    <name evidence="7" type="primary">mmcO</name>
    <name evidence="7" type="ORF">MBOT_16130</name>
</gene>
<dbReference type="InterPro" id="IPR011707">
    <property type="entry name" value="Cu-oxidase-like_N"/>
</dbReference>
<evidence type="ECO:0000313" key="8">
    <source>
        <dbReference type="Proteomes" id="UP000465361"/>
    </source>
</evidence>
<sequence>MKVARREFLKLGGAAVVGGAAIAGITTSTSCQRTPPAQPPGGKADYTVRIGTGLVELAPDRVVSTRLYNDQFPGPLLRFTEGKPVVVDIYNDTDTPEQLHWHGQTLPADVDGAAEEGTPYIPAHGMRRVAFVPGPPGLRYYHTHLVAGDDLSLGTYNGQAGPVYIEPKHNPGRYDREVFLTLKEFEPFLDRSGDMGTPYLAGAPIPQLRARGEAAIAQARARGLPPGFDLEYTTLAINGRELGHGDPIRVKPGERVLLQLLNASATQTRGLALPGHTFTVVALDGNPVPTPARVPVLWLSAAERISALVEMNTPGVWVLGDINEDAQRRGMGVVVEYAGQTGPPQWIPPPPFIWDYRVFGAPDGNPPPPDHVFDMMIERKTDADKGFNVWTINGQSFSAKTGQPRFEVERGKRYRLRVSNATENNHPIHLHRTTFEITHIAGTPTSGVRKDVVMLGAYQALAIDFTANQPGLSLFHCHKQSHMDFGFMALINCT</sequence>